<keyword evidence="3" id="KW-1185">Reference proteome</keyword>
<evidence type="ECO:0000313" key="3">
    <source>
        <dbReference type="Proteomes" id="UP000294832"/>
    </source>
</evidence>
<accession>A0A4R2FGC7</accession>
<dbReference type="Proteomes" id="UP000294832">
    <property type="component" value="Unassembled WGS sequence"/>
</dbReference>
<sequence length="174" mass="19593">MTTKRREAFAAKKADAAAIKFYCSLPCSRCGTHWCYISNFSCCNCKKGYSVYYAKRLLEGTEPCGTEVPGRLSQLRKRLDSAFKLFTTTDLGLYKSASLSQTTPKRLKKHLLEQGVEPYKCTREEQPGRQRPYGSGSASNATKAEFVEARVSIKASRLLDEWYRSTHGKPLKVV</sequence>
<dbReference type="EMBL" id="SLWF01000003">
    <property type="protein sequence ID" value="TCN89003.1"/>
    <property type="molecule type" value="Genomic_DNA"/>
</dbReference>
<name>A0A4R2FGC7_9GAMM</name>
<evidence type="ECO:0000256" key="1">
    <source>
        <dbReference type="SAM" id="MobiDB-lite"/>
    </source>
</evidence>
<protein>
    <submittedName>
        <fullName evidence="2">Uncharacterized protein</fullName>
    </submittedName>
</protein>
<feature type="region of interest" description="Disordered" evidence="1">
    <location>
        <begin position="123"/>
        <end position="142"/>
    </location>
</feature>
<dbReference type="RefSeq" id="WP_133037938.1">
    <property type="nucleotide sequence ID" value="NZ_SLWF01000003.1"/>
</dbReference>
<comment type="caution">
    <text evidence="2">The sequence shown here is derived from an EMBL/GenBank/DDBJ whole genome shotgun (WGS) entry which is preliminary data.</text>
</comment>
<reference evidence="2 3" key="1">
    <citation type="submission" date="2019-03" db="EMBL/GenBank/DDBJ databases">
        <title>Freshwater and sediment microbial communities from various areas in North America, analyzing microbe dynamics in response to fracking.</title>
        <authorList>
            <person name="Lamendella R."/>
        </authorList>
    </citation>
    <scope>NUCLEOTIDE SEQUENCE [LARGE SCALE GENOMIC DNA]</scope>
    <source>
        <strain evidence="2 3">74A</strain>
    </source>
</reference>
<evidence type="ECO:0000313" key="2">
    <source>
        <dbReference type="EMBL" id="TCN89003.1"/>
    </source>
</evidence>
<dbReference type="AlphaFoldDB" id="A0A4R2FGC7"/>
<proteinExistence type="predicted"/>
<organism evidence="2 3">
    <name type="scientific">Shewanella fodinae</name>
    <dbReference type="NCBI Taxonomy" id="552357"/>
    <lineage>
        <taxon>Bacteria</taxon>
        <taxon>Pseudomonadati</taxon>
        <taxon>Pseudomonadota</taxon>
        <taxon>Gammaproteobacteria</taxon>
        <taxon>Alteromonadales</taxon>
        <taxon>Shewanellaceae</taxon>
        <taxon>Shewanella</taxon>
    </lineage>
</organism>
<gene>
    <name evidence="2" type="ORF">EDC91_103184</name>
</gene>